<dbReference type="AlphaFoldDB" id="A0A1G1Y118"/>
<evidence type="ECO:0000256" key="2">
    <source>
        <dbReference type="ARBA" id="ARBA00009477"/>
    </source>
</evidence>
<dbReference type="NCBIfam" id="TIGR01730">
    <property type="entry name" value="RND_mfp"/>
    <property type="match status" value="1"/>
</dbReference>
<feature type="domain" description="AprE-like beta-barrel" evidence="6">
    <location>
        <begin position="410"/>
        <end position="493"/>
    </location>
</feature>
<dbReference type="Gene3D" id="6.20.50.140">
    <property type="match status" value="1"/>
</dbReference>
<dbReference type="Gene3D" id="2.40.50.100">
    <property type="match status" value="2"/>
</dbReference>
<evidence type="ECO:0000259" key="5">
    <source>
        <dbReference type="Pfam" id="PF25917"/>
    </source>
</evidence>
<keyword evidence="3 4" id="KW-0175">Coiled coil</keyword>
<evidence type="ECO:0000313" key="7">
    <source>
        <dbReference type="EMBL" id="OGY46043.1"/>
    </source>
</evidence>
<evidence type="ECO:0000256" key="1">
    <source>
        <dbReference type="ARBA" id="ARBA00004196"/>
    </source>
</evidence>
<dbReference type="Pfam" id="PF25917">
    <property type="entry name" value="BSH_RND"/>
    <property type="match status" value="1"/>
</dbReference>
<evidence type="ECO:0000256" key="3">
    <source>
        <dbReference type="ARBA" id="ARBA00023054"/>
    </source>
</evidence>
<evidence type="ECO:0000313" key="8">
    <source>
        <dbReference type="Proteomes" id="UP000178240"/>
    </source>
</evidence>
<feature type="coiled-coil region" evidence="4">
    <location>
        <begin position="211"/>
        <end position="238"/>
    </location>
</feature>
<dbReference type="Gene3D" id="2.40.30.170">
    <property type="match status" value="1"/>
</dbReference>
<proteinExistence type="inferred from homology"/>
<dbReference type="EMBL" id="MHIE01000008">
    <property type="protein sequence ID" value="OGY46043.1"/>
    <property type="molecule type" value="Genomic_DNA"/>
</dbReference>
<dbReference type="GO" id="GO:0030313">
    <property type="term" value="C:cell envelope"/>
    <property type="evidence" value="ECO:0007669"/>
    <property type="project" value="UniProtKB-SubCell"/>
</dbReference>
<dbReference type="SUPFAM" id="SSF111369">
    <property type="entry name" value="HlyD-like secretion proteins"/>
    <property type="match status" value="2"/>
</dbReference>
<comment type="caution">
    <text evidence="7">The sequence shown here is derived from an EMBL/GenBank/DDBJ whole genome shotgun (WGS) entry which is preliminary data.</text>
</comment>
<comment type="subcellular location">
    <subcellularLocation>
        <location evidence="1">Cell envelope</location>
    </subcellularLocation>
</comment>
<dbReference type="InterPro" id="IPR050465">
    <property type="entry name" value="UPF0194_transport"/>
</dbReference>
<feature type="domain" description="Multidrug resistance protein MdtA-like barrel-sandwich hybrid" evidence="5">
    <location>
        <begin position="68"/>
        <end position="399"/>
    </location>
</feature>
<comment type="similarity">
    <text evidence="2">Belongs to the membrane fusion protein (MFP) (TC 8.A.1) family.</text>
</comment>
<dbReference type="InterPro" id="IPR006143">
    <property type="entry name" value="RND_pump_MFP"/>
</dbReference>
<sequence>MKKLIKSKIFWVVLGVVIVGGLVAASLNKSGQVEYTTEPAKIASIVQTVAATGQVKSASEIELNFKNAGKLQTVNVKKGDAVKTNQILAQLKATDLQISVGRAQADLLEARASLAKVVAGATPQEIAVAQASRDQAQINLISVKSDLTATEKTYLQVVINKQETALSEIEAALTQAKISLQVVDDAFNFEGDADNFATYNNALEVKTQDSYNLALKQVNEAETDSNRAQLEKNEINVDLAMNVTLSALSSVRTMVENLGSLLSYVTVTSVLTQTKLDTLKADVNSERNTTNSSIDSLQTAKQVLVNARLDYQTKVEEAQNAISAAEKSLAKAQADLDLKQAATRSEDIALYQARVQKALADLALAQDRYEETIIRAPIDGVITEINFEVGEQTTLSQPTIEMLAIGDKEIEVDIPESDISKMSVGNEVTITLDAFSDEEIFAGSVTHINPAQTEIQDVIYYKVTVGLSVEQPQNVSVLIDRIKPGMTANVEAMTAKKDNVLVIPSRAVREIDGTRLVRVLENGQIKEVSVVLGLRGDEGLVEVVSGLQTGQLVVTATKQN</sequence>
<organism evidence="7 8">
    <name type="scientific">Candidatus Buchananbacteria bacterium RIFCSPHIGHO2_01_FULL_44_11</name>
    <dbReference type="NCBI Taxonomy" id="1797535"/>
    <lineage>
        <taxon>Bacteria</taxon>
        <taxon>Candidatus Buchananiibacteriota</taxon>
    </lineage>
</organism>
<dbReference type="Pfam" id="PF26002">
    <property type="entry name" value="Beta-barrel_AprE"/>
    <property type="match status" value="1"/>
</dbReference>
<dbReference type="STRING" id="1797535.A2744_03970"/>
<dbReference type="GO" id="GO:0022857">
    <property type="term" value="F:transmembrane transporter activity"/>
    <property type="evidence" value="ECO:0007669"/>
    <property type="project" value="InterPro"/>
</dbReference>
<accession>A0A1G1Y118</accession>
<dbReference type="Proteomes" id="UP000178240">
    <property type="component" value="Unassembled WGS sequence"/>
</dbReference>
<dbReference type="InterPro" id="IPR058625">
    <property type="entry name" value="MdtA-like_BSH"/>
</dbReference>
<dbReference type="PANTHER" id="PTHR32347:SF23">
    <property type="entry name" value="BLL5650 PROTEIN"/>
    <property type="match status" value="1"/>
</dbReference>
<reference evidence="7 8" key="1">
    <citation type="journal article" date="2016" name="Nat. Commun.">
        <title>Thousands of microbial genomes shed light on interconnected biogeochemical processes in an aquifer system.</title>
        <authorList>
            <person name="Anantharaman K."/>
            <person name="Brown C.T."/>
            <person name="Hug L.A."/>
            <person name="Sharon I."/>
            <person name="Castelle C.J."/>
            <person name="Probst A.J."/>
            <person name="Thomas B.C."/>
            <person name="Singh A."/>
            <person name="Wilkins M.J."/>
            <person name="Karaoz U."/>
            <person name="Brodie E.L."/>
            <person name="Williams K.H."/>
            <person name="Hubbard S.S."/>
            <person name="Banfield J.F."/>
        </authorList>
    </citation>
    <scope>NUCLEOTIDE SEQUENCE [LARGE SCALE GENOMIC DNA]</scope>
</reference>
<evidence type="ECO:0000259" key="6">
    <source>
        <dbReference type="Pfam" id="PF26002"/>
    </source>
</evidence>
<dbReference type="GO" id="GO:0016020">
    <property type="term" value="C:membrane"/>
    <property type="evidence" value="ECO:0007669"/>
    <property type="project" value="InterPro"/>
</dbReference>
<evidence type="ECO:0000256" key="4">
    <source>
        <dbReference type="SAM" id="Coils"/>
    </source>
</evidence>
<dbReference type="PANTHER" id="PTHR32347">
    <property type="entry name" value="EFFLUX SYSTEM COMPONENT YKNX-RELATED"/>
    <property type="match status" value="1"/>
</dbReference>
<dbReference type="InterPro" id="IPR058982">
    <property type="entry name" value="Beta-barrel_AprE"/>
</dbReference>
<name>A0A1G1Y118_9BACT</name>
<protein>
    <submittedName>
        <fullName evidence="7">Uncharacterized protein</fullName>
    </submittedName>
</protein>
<gene>
    <name evidence="7" type="ORF">A2744_03970</name>
</gene>
<feature type="coiled-coil region" evidence="4">
    <location>
        <begin position="308"/>
        <end position="368"/>
    </location>
</feature>